<dbReference type="InterPro" id="IPR005559">
    <property type="entry name" value="CG-1_dom"/>
</dbReference>
<dbReference type="InterPro" id="IPR000048">
    <property type="entry name" value="IQ_motif_EF-hand-BS"/>
</dbReference>
<evidence type="ECO:0000256" key="13">
    <source>
        <dbReference type="SAM" id="MobiDB-lite"/>
    </source>
</evidence>
<dbReference type="Gene3D" id="2.60.40.10">
    <property type="entry name" value="Immunoglobulins"/>
    <property type="match status" value="1"/>
</dbReference>
<keyword evidence="5" id="KW-0112">Calmodulin-binding</keyword>
<dbReference type="FunFam" id="1.20.5.190:FF:000003">
    <property type="entry name" value="Calmodulin-binding transcription activator 2"/>
    <property type="match status" value="1"/>
</dbReference>
<dbReference type="SMART" id="SM00015">
    <property type="entry name" value="IQ"/>
    <property type="match status" value="3"/>
</dbReference>
<evidence type="ECO:0000256" key="5">
    <source>
        <dbReference type="ARBA" id="ARBA00022860"/>
    </source>
</evidence>
<evidence type="ECO:0000256" key="9">
    <source>
        <dbReference type="ARBA" id="ARBA00023159"/>
    </source>
</evidence>
<dbReference type="PROSITE" id="PS50297">
    <property type="entry name" value="ANK_REP_REGION"/>
    <property type="match status" value="1"/>
</dbReference>
<keyword evidence="9" id="KW-0010">Activator</keyword>
<dbReference type="EMBL" id="JAMYWD010000004">
    <property type="protein sequence ID" value="KAJ4972693.1"/>
    <property type="molecule type" value="Genomic_DNA"/>
</dbReference>
<gene>
    <name evidence="15" type="ORF">NE237_005867</name>
</gene>
<proteinExistence type="inferred from homology"/>
<dbReference type="PROSITE" id="PS50088">
    <property type="entry name" value="ANK_REPEAT"/>
    <property type="match status" value="1"/>
</dbReference>
<feature type="compositionally biased region" description="Basic and acidic residues" evidence="13">
    <location>
        <begin position="349"/>
        <end position="362"/>
    </location>
</feature>
<evidence type="ECO:0000256" key="10">
    <source>
        <dbReference type="ARBA" id="ARBA00023163"/>
    </source>
</evidence>
<keyword evidence="4" id="KW-0106">Calcium</keyword>
<dbReference type="CDD" id="cd00102">
    <property type="entry name" value="IPT"/>
    <property type="match status" value="1"/>
</dbReference>
<accession>A0A9Q0KL63</accession>
<evidence type="ECO:0000256" key="1">
    <source>
        <dbReference type="ARBA" id="ARBA00004123"/>
    </source>
</evidence>
<dbReference type="OrthoDB" id="407555at2759"/>
<dbReference type="Gene3D" id="1.20.5.190">
    <property type="match status" value="1"/>
</dbReference>
<comment type="subcellular location">
    <subcellularLocation>
        <location evidence="1">Nucleus</location>
    </subcellularLocation>
</comment>
<dbReference type="GO" id="GO:0005634">
    <property type="term" value="C:nucleus"/>
    <property type="evidence" value="ECO:0007669"/>
    <property type="project" value="UniProtKB-SubCell"/>
</dbReference>
<feature type="repeat" description="ANK" evidence="12">
    <location>
        <begin position="714"/>
        <end position="746"/>
    </location>
</feature>
<dbReference type="Pfam" id="PF03859">
    <property type="entry name" value="CG-1"/>
    <property type="match status" value="1"/>
</dbReference>
<dbReference type="InterPro" id="IPR013783">
    <property type="entry name" value="Ig-like_fold"/>
</dbReference>
<dbReference type="InterPro" id="IPR027417">
    <property type="entry name" value="P-loop_NTPase"/>
</dbReference>
<keyword evidence="16" id="KW-1185">Reference proteome</keyword>
<dbReference type="InterPro" id="IPR002909">
    <property type="entry name" value="IPT_dom"/>
</dbReference>
<sequence length="1054" mass="117777">MQSGFDMNELVQEAQNRWLKPAEVLFILQNHENHQITEEPPRKPPSGSLFLFNKRVLRFFRRDGHVWRKKKDGKTVGEAHERLKVGNVEALNCYYAHGEQNPTFQRRSYWILDPVYEHIVLVHYREVSERRHNAGSVSYLSPGFSSIPSQSTSPYTAKNRGSFSRTSELYEPSHSSISPGSVEVSSELVIRGTELVHSDQMERPGESNSSSKAEVNQALRRLEEQLSLDDDELAEELSSYCTQKANSKDSAVLHSEMKGSKLDECEVLVHGSEYKKHDQHYNGNAGGLETSNNHLLLQDTGDREHLAHEYTLEKKDSPSWKEMLEFCSTSTGSDSQKEIFNRLDGNTLEQEKEKPPSPERGKILGNPTRSQEIWSSQWLDFGGNDSESRANYYPISEGDLNLQMQLSAARELLLGSDNSLVSVPSTSLPQVVENSNRSSYSSETTVHKANLNYYTAWLDQGNHLEVPIDGDSSLAIAQKQKFSICEISPEWGYATEATKVIITGSFLCDPSEFAWKCMFGDTEVPVEIIQEGVLRIKAPPHGPGKVSLCITCGNRESCSEIREFEYCIKQRSCAHYDLPQTEVTKSTEELLLLVRFAQMLLCDPLAQREDSAESKINVLRRLKVDEDPWGHIIEALLVGSGTPLSTMDWLVQELLKDKLQRWLLSKFQEEGGTPCCSLSKKEQGIIHMVAGLGFEWALNPILNSGISINFRDVNGWTALHWAARFGREKMVAALLAAGASAGAVTDPTPQDPTGHAPASIAAANGHKGLAGYLSEVALTSHLSSLTLEETELSKGAAAVEAEIAVKGISKESLGTTEDQHSLRDSLAAVRNAALAAARIQSTFRAHSFRKRQQREAGAAAASVDGYDITTDNIHELSAATKLAFHSLRDHKLDKAALSIQKKYRGWKGRKEFLALRQKVVKIQAHVRGHQVRIKYKVILWAVGVLEKAVLRWRRRGVGLRGFQPEPESIEESDEEDILKVFRKQKVDVAVNKAVARVLSMVQSPKARQQYRRMLESYQQAKAKLGGSTSDAALVPQSDDDSMENDYMYQLPWEF</sequence>
<dbReference type="PANTHER" id="PTHR23335:SF1">
    <property type="entry name" value="CALMODULIN-BINDING TRANSCRIPTION ACTIVATOR, ISOFORM F"/>
    <property type="match status" value="1"/>
</dbReference>
<keyword evidence="7 12" id="KW-0040">ANK repeat</keyword>
<feature type="region of interest" description="Disordered" evidence="13">
    <location>
        <begin position="344"/>
        <end position="367"/>
    </location>
</feature>
<evidence type="ECO:0000259" key="14">
    <source>
        <dbReference type="PROSITE" id="PS51437"/>
    </source>
</evidence>
<dbReference type="InterPro" id="IPR036770">
    <property type="entry name" value="Ankyrin_rpt-contain_sf"/>
</dbReference>
<dbReference type="InterPro" id="IPR002110">
    <property type="entry name" value="Ankyrin_rpt"/>
</dbReference>
<dbReference type="GO" id="GO:0003712">
    <property type="term" value="F:transcription coregulator activity"/>
    <property type="evidence" value="ECO:0007669"/>
    <property type="project" value="TreeGrafter"/>
</dbReference>
<dbReference type="GO" id="GO:0005516">
    <property type="term" value="F:calmodulin binding"/>
    <property type="evidence" value="ECO:0007669"/>
    <property type="project" value="UniProtKB-KW"/>
</dbReference>
<comment type="caution">
    <text evidence="15">The sequence shown here is derived from an EMBL/GenBank/DDBJ whole genome shotgun (WGS) entry which is preliminary data.</text>
</comment>
<name>A0A9Q0KL63_9MAGN</name>
<evidence type="ECO:0000256" key="11">
    <source>
        <dbReference type="ARBA" id="ARBA00023242"/>
    </source>
</evidence>
<evidence type="ECO:0000256" key="6">
    <source>
        <dbReference type="ARBA" id="ARBA00023015"/>
    </source>
</evidence>
<dbReference type="SMART" id="SM00248">
    <property type="entry name" value="ANK"/>
    <property type="match status" value="1"/>
</dbReference>
<dbReference type="InterPro" id="IPR014756">
    <property type="entry name" value="Ig_E-set"/>
</dbReference>
<organism evidence="15 16">
    <name type="scientific">Protea cynaroides</name>
    <dbReference type="NCBI Taxonomy" id="273540"/>
    <lineage>
        <taxon>Eukaryota</taxon>
        <taxon>Viridiplantae</taxon>
        <taxon>Streptophyta</taxon>
        <taxon>Embryophyta</taxon>
        <taxon>Tracheophyta</taxon>
        <taxon>Spermatophyta</taxon>
        <taxon>Magnoliopsida</taxon>
        <taxon>Proteales</taxon>
        <taxon>Proteaceae</taxon>
        <taxon>Protea</taxon>
    </lineage>
</organism>
<reference evidence="15" key="1">
    <citation type="journal article" date="2023" name="Plant J.">
        <title>The genome of the king protea, Protea cynaroides.</title>
        <authorList>
            <person name="Chang J."/>
            <person name="Duong T.A."/>
            <person name="Schoeman C."/>
            <person name="Ma X."/>
            <person name="Roodt D."/>
            <person name="Barker N."/>
            <person name="Li Z."/>
            <person name="Van de Peer Y."/>
            <person name="Mizrachi E."/>
        </authorList>
    </citation>
    <scope>NUCLEOTIDE SEQUENCE</scope>
    <source>
        <tissue evidence="15">Young leaves</tissue>
    </source>
</reference>
<dbReference type="Proteomes" id="UP001141806">
    <property type="component" value="Unassembled WGS sequence"/>
</dbReference>
<keyword evidence="3" id="KW-0677">Repeat</keyword>
<dbReference type="Pfam" id="PF00612">
    <property type="entry name" value="IQ"/>
    <property type="match status" value="2"/>
</dbReference>
<evidence type="ECO:0000313" key="15">
    <source>
        <dbReference type="EMBL" id="KAJ4972693.1"/>
    </source>
</evidence>
<protein>
    <recommendedName>
        <fullName evidence="14">CG-1 domain-containing protein</fullName>
    </recommendedName>
</protein>
<dbReference type="Gene3D" id="1.25.40.20">
    <property type="entry name" value="Ankyrin repeat-containing domain"/>
    <property type="match status" value="1"/>
</dbReference>
<comment type="similarity">
    <text evidence="2">Belongs to the CAMTA family.</text>
</comment>
<feature type="domain" description="CG-1" evidence="14">
    <location>
        <begin position="7"/>
        <end position="133"/>
    </location>
</feature>
<evidence type="ECO:0000256" key="4">
    <source>
        <dbReference type="ARBA" id="ARBA00022837"/>
    </source>
</evidence>
<dbReference type="SMART" id="SM01076">
    <property type="entry name" value="CG-1"/>
    <property type="match status" value="1"/>
</dbReference>
<evidence type="ECO:0000256" key="8">
    <source>
        <dbReference type="ARBA" id="ARBA00023125"/>
    </source>
</evidence>
<evidence type="ECO:0000256" key="7">
    <source>
        <dbReference type="ARBA" id="ARBA00023043"/>
    </source>
</evidence>
<dbReference type="PANTHER" id="PTHR23335">
    <property type="entry name" value="CALMODULIN-BINDING TRANSCRIPTION ACTIVATOR CAMTA"/>
    <property type="match status" value="1"/>
</dbReference>
<dbReference type="PROSITE" id="PS50096">
    <property type="entry name" value="IQ"/>
    <property type="match status" value="3"/>
</dbReference>
<dbReference type="GO" id="GO:0003690">
    <property type="term" value="F:double-stranded DNA binding"/>
    <property type="evidence" value="ECO:0007669"/>
    <property type="project" value="TreeGrafter"/>
</dbReference>
<keyword evidence="10" id="KW-0804">Transcription</keyword>
<dbReference type="AlphaFoldDB" id="A0A9Q0KL63"/>
<dbReference type="SUPFAM" id="SSF81296">
    <property type="entry name" value="E set domains"/>
    <property type="match status" value="1"/>
</dbReference>
<dbReference type="PROSITE" id="PS51437">
    <property type="entry name" value="CG_1"/>
    <property type="match status" value="1"/>
</dbReference>
<evidence type="ECO:0000256" key="12">
    <source>
        <dbReference type="PROSITE-ProRule" id="PRU00023"/>
    </source>
</evidence>
<dbReference type="SUPFAM" id="SSF52540">
    <property type="entry name" value="P-loop containing nucleoside triphosphate hydrolases"/>
    <property type="match status" value="1"/>
</dbReference>
<dbReference type="Pfam" id="PF01833">
    <property type="entry name" value="TIG"/>
    <property type="match status" value="1"/>
</dbReference>
<dbReference type="Pfam" id="PF12796">
    <property type="entry name" value="Ank_2"/>
    <property type="match status" value="1"/>
</dbReference>
<keyword evidence="11" id="KW-0539">Nucleus</keyword>
<evidence type="ECO:0000256" key="3">
    <source>
        <dbReference type="ARBA" id="ARBA00022737"/>
    </source>
</evidence>
<evidence type="ECO:0000256" key="2">
    <source>
        <dbReference type="ARBA" id="ARBA00008267"/>
    </source>
</evidence>
<keyword evidence="8" id="KW-0238">DNA-binding</keyword>
<dbReference type="SUPFAM" id="SSF48403">
    <property type="entry name" value="Ankyrin repeat"/>
    <property type="match status" value="1"/>
</dbReference>
<evidence type="ECO:0000313" key="16">
    <source>
        <dbReference type="Proteomes" id="UP001141806"/>
    </source>
</evidence>
<keyword evidence="6" id="KW-0805">Transcription regulation</keyword>
<dbReference type="GO" id="GO:0006357">
    <property type="term" value="P:regulation of transcription by RNA polymerase II"/>
    <property type="evidence" value="ECO:0007669"/>
    <property type="project" value="TreeGrafter"/>
</dbReference>